<protein>
    <recommendedName>
        <fullName evidence="4">Alginate export domain-containing protein</fullName>
    </recommendedName>
</protein>
<name>E5Y5A8_BILW3</name>
<dbReference type="AlphaFoldDB" id="E5Y5A8"/>
<dbReference type="HOGENOM" id="CLU_042511_0_0_7"/>
<reference evidence="2 3" key="2">
    <citation type="submission" date="2013-04" db="EMBL/GenBank/DDBJ databases">
        <title>The Genome Sequence of Bilophila wadsworthia 3_1_6.</title>
        <authorList>
            <consortium name="The Broad Institute Genomics Platform"/>
            <person name="Earl A."/>
            <person name="Ward D."/>
            <person name="Feldgarden M."/>
            <person name="Gevers D."/>
            <person name="Sibley C."/>
            <person name="Strauss J."/>
            <person name="Allen-Vercoe E."/>
            <person name="Walker B."/>
            <person name="Young S."/>
            <person name="Zeng Q."/>
            <person name="Gargeya S."/>
            <person name="Fitzgerald M."/>
            <person name="Haas B."/>
            <person name="Abouelleil A."/>
            <person name="Allen A.W."/>
            <person name="Alvarado L."/>
            <person name="Arachchi H.M."/>
            <person name="Berlin A.M."/>
            <person name="Chapman S.B."/>
            <person name="Gainer-Dewar J."/>
            <person name="Goldberg J."/>
            <person name="Griggs A."/>
            <person name="Gujja S."/>
            <person name="Hansen M."/>
            <person name="Howarth C."/>
            <person name="Imamovic A."/>
            <person name="Ireland A."/>
            <person name="Larimer J."/>
            <person name="McCowan C."/>
            <person name="Murphy C."/>
            <person name="Pearson M."/>
            <person name="Poon T.W."/>
            <person name="Priest M."/>
            <person name="Roberts A."/>
            <person name="Saif S."/>
            <person name="Shea T."/>
            <person name="Sisk P."/>
            <person name="Sykes S."/>
            <person name="Wortman J."/>
            <person name="Nusbaum C."/>
            <person name="Birren B."/>
        </authorList>
    </citation>
    <scope>NUCLEOTIDE SEQUENCE [LARGE SCALE GENOMIC DNA]</scope>
    <source>
        <strain evidence="2 3">3_1_6</strain>
    </source>
</reference>
<accession>E5Y5A8</accession>
<keyword evidence="3" id="KW-1185">Reference proteome</keyword>
<gene>
    <name evidence="2" type="ORF">HMPREF0179_01371</name>
</gene>
<dbReference type="OrthoDB" id="5464498at2"/>
<dbReference type="Proteomes" id="UP000006034">
    <property type="component" value="Unassembled WGS sequence"/>
</dbReference>
<proteinExistence type="predicted"/>
<reference evidence="2 3" key="1">
    <citation type="submission" date="2010-10" db="EMBL/GenBank/DDBJ databases">
        <authorList>
            <consortium name="The Broad Institute Genome Sequencing Platform"/>
            <person name="Ward D."/>
            <person name="Earl A."/>
            <person name="Feldgarden M."/>
            <person name="Young S.K."/>
            <person name="Gargeya S."/>
            <person name="Zeng Q."/>
            <person name="Alvarado L."/>
            <person name="Berlin A."/>
            <person name="Bochicchio J."/>
            <person name="Chapman S.B."/>
            <person name="Chen Z."/>
            <person name="Freedman E."/>
            <person name="Gellesch M."/>
            <person name="Goldberg J."/>
            <person name="Griggs A."/>
            <person name="Gujja S."/>
            <person name="Heilman E."/>
            <person name="Heiman D."/>
            <person name="Howarth C."/>
            <person name="Mehta T."/>
            <person name="Neiman D."/>
            <person name="Pearson M."/>
            <person name="Roberts A."/>
            <person name="Saif S."/>
            <person name="Shea T."/>
            <person name="Shenoy N."/>
            <person name="Sisk P."/>
            <person name="Stolte C."/>
            <person name="Sykes S."/>
            <person name="White J."/>
            <person name="Yandava C."/>
            <person name="Allen-Vercoe E."/>
            <person name="Sibley C."/>
            <person name="Ambrose C.E."/>
            <person name="Strauss J."/>
            <person name="Daigneault M."/>
            <person name="Haas B."/>
            <person name="Nusbaum C."/>
            <person name="Birren B."/>
        </authorList>
    </citation>
    <scope>NUCLEOTIDE SEQUENCE [LARGE SCALE GENOMIC DNA]</scope>
    <source>
        <strain evidence="2 3">3_1_6</strain>
    </source>
</reference>
<dbReference type="STRING" id="563192.HMPREF0179_01371"/>
<dbReference type="GeneID" id="78086498"/>
<dbReference type="EMBL" id="ADCP02000001">
    <property type="protein sequence ID" value="EFV44875.2"/>
    <property type="molecule type" value="Genomic_DNA"/>
</dbReference>
<sequence>MKRAMMLFLAAGLLLSMTSGARAADVNIKGQWQNGFSWADRNPLKSANASVDRFKASIRLRTQIDIVASDSLKGVVFFEVGHQNWGTNDAALGTDGKVVKVRYSYVDWNIPETDAKVRMGLQPFDIATFAVPYAAFMTDGAGISLSGNFTENVGATLFWVRAYNNDERTVSVYDKDNTLLYTYNSHDAMDVIGLAVPVQFDGIRMNPFGMYSAIGKDTRFGAGANNKTGVASGLLPVGTGKVVADSKDNHGNAWWGGLSAEMTLFSPLRVAVDGVYGKVDMGKTGNQDLKRAGWYAALAAECKTDFVTPGLTFWYASGDDANALDGSERMPVIDTDVALTSFGYDGGMYNRSSTFNGTDISGSWGIMAELKDISFIEALSHAFRVAMVKGTNNTEMVRGGVVARDAMATVGNNMYLTTKDKLWEVNFDSQYKLYEGLTLAFELGYIYLDADKELWNDLYKENNFQAAFSVNYKF</sequence>
<dbReference type="RefSeq" id="WP_016360819.1">
    <property type="nucleotide sequence ID" value="NZ_KE150238.1"/>
</dbReference>
<keyword evidence="1" id="KW-0732">Signal</keyword>
<organism evidence="2 3">
    <name type="scientific">Bilophila wadsworthia (strain 3_1_6)</name>
    <dbReference type="NCBI Taxonomy" id="563192"/>
    <lineage>
        <taxon>Bacteria</taxon>
        <taxon>Pseudomonadati</taxon>
        <taxon>Thermodesulfobacteriota</taxon>
        <taxon>Desulfovibrionia</taxon>
        <taxon>Desulfovibrionales</taxon>
        <taxon>Desulfovibrionaceae</taxon>
        <taxon>Bilophila</taxon>
    </lineage>
</organism>
<feature type="signal peptide" evidence="1">
    <location>
        <begin position="1"/>
        <end position="23"/>
    </location>
</feature>
<evidence type="ECO:0000256" key="1">
    <source>
        <dbReference type="SAM" id="SignalP"/>
    </source>
</evidence>
<evidence type="ECO:0000313" key="2">
    <source>
        <dbReference type="EMBL" id="EFV44875.2"/>
    </source>
</evidence>
<comment type="caution">
    <text evidence="2">The sequence shown here is derived from an EMBL/GenBank/DDBJ whole genome shotgun (WGS) entry which is preliminary data.</text>
</comment>
<dbReference type="InterPro" id="IPR059232">
    <property type="entry name" value="Porin_put"/>
</dbReference>
<evidence type="ECO:0000313" key="3">
    <source>
        <dbReference type="Proteomes" id="UP000006034"/>
    </source>
</evidence>
<dbReference type="eggNOG" id="ENOG502ZCBE">
    <property type="taxonomic scope" value="Bacteria"/>
</dbReference>
<evidence type="ECO:0008006" key="4">
    <source>
        <dbReference type="Google" id="ProtNLM"/>
    </source>
</evidence>
<dbReference type="NCBIfam" id="NF033939">
    <property type="entry name" value="DESULF_POR1"/>
    <property type="match status" value="1"/>
</dbReference>
<feature type="chain" id="PRO_5003202997" description="Alginate export domain-containing protein" evidence="1">
    <location>
        <begin position="24"/>
        <end position="474"/>
    </location>
</feature>